<evidence type="ECO:0000256" key="6">
    <source>
        <dbReference type="ARBA" id="ARBA00022842"/>
    </source>
</evidence>
<accession>A0A452IMK9</accession>
<dbReference type="InterPro" id="IPR055295">
    <property type="entry name" value="NUDT22/NUDT9-like"/>
</dbReference>
<dbReference type="Proteomes" id="UP000291020">
    <property type="component" value="Unassembled WGS sequence"/>
</dbReference>
<dbReference type="InterPro" id="IPR015797">
    <property type="entry name" value="NUDIX_hydrolase-like_dom_sf"/>
</dbReference>
<sequence length="483" mass="53061">MDPEISIMLQCPSPKGLAETAVRAELSPAYNRRQLPGGQAWIDAVWEARCRHSPWLFNGSKFRLHSAQLDGGSLTFCLGLTCYKDFLGTNRAGMARHLQQQGRQDFGDSQAYLAEPLGVGAMVHTANDCFVFLRRSLRVGEAPGLVDIPGGHPEPQAVVGDVPEESIRLQDLPRQMVVKEIFTSILREIRDEVNLPLPTLSQPVLLGIARNQTSAGRASAEFYVRCSLTSEQVKQRYEIGGPEAQESTSIIFIKREDVLTLEQTGEMWRELCPSAKGANPVVHLSKTLSYVLRHGAAQLGLEMGADGFVDVAALLSLPRFGGVSVADVRHVVETNEKCRFALRSHPSDGRLQIRANQGHSLQVSELELIPLLEPTALPQTMVHGTYLRHWPAICRGGLSRMGRNHIHLAPGLPGDGHVLSGMRQDCDVAIVIDGPQALADGIQFYRSANGVILTPGDAEGLLPPRYFQRVLQLRPDRRLLPLE</sequence>
<evidence type="ECO:0000256" key="2">
    <source>
        <dbReference type="ARBA" id="ARBA00003343"/>
    </source>
</evidence>
<keyword evidence="10" id="KW-1185">Reference proteome</keyword>
<dbReference type="FunFam" id="3.90.79.10:FF:000087">
    <property type="entry name" value="Nudix (nucleoside diphosphate linked moiety X)-type motif 22"/>
    <property type="match status" value="1"/>
</dbReference>
<dbReference type="InterPro" id="IPR002745">
    <property type="entry name" value="Ptrans_KptA/Tpt1"/>
</dbReference>
<feature type="domain" description="Nudix hydrolase" evidence="8">
    <location>
        <begin position="114"/>
        <end position="275"/>
    </location>
</feature>
<name>A0A452IMK9_9SAUR</name>
<dbReference type="InterPro" id="IPR042080">
    <property type="entry name" value="RNA_2'-PTrans_N"/>
</dbReference>
<protein>
    <recommendedName>
        <fullName evidence="3">2'-phosphotransferase</fullName>
        <ecNumber evidence="3">2.7.1.160</ecNumber>
    </recommendedName>
</protein>
<evidence type="ECO:0000313" key="9">
    <source>
        <dbReference type="Ensembl" id="ENSGAGP00000029068.1"/>
    </source>
</evidence>
<evidence type="ECO:0000256" key="4">
    <source>
        <dbReference type="ARBA" id="ARBA00022723"/>
    </source>
</evidence>
<dbReference type="STRING" id="38772.ENSGAGP00000029068"/>
<organism evidence="9 10">
    <name type="scientific">Gopherus agassizii</name>
    <name type="common">Agassiz's desert tortoise</name>
    <dbReference type="NCBI Taxonomy" id="38772"/>
    <lineage>
        <taxon>Eukaryota</taxon>
        <taxon>Metazoa</taxon>
        <taxon>Chordata</taxon>
        <taxon>Craniata</taxon>
        <taxon>Vertebrata</taxon>
        <taxon>Euteleostomi</taxon>
        <taxon>Archelosauria</taxon>
        <taxon>Testudinata</taxon>
        <taxon>Testudines</taxon>
        <taxon>Cryptodira</taxon>
        <taxon>Durocryptodira</taxon>
        <taxon>Testudinoidea</taxon>
        <taxon>Testudinidae</taxon>
        <taxon>Gopherus</taxon>
    </lineage>
</organism>
<dbReference type="SUPFAM" id="SSF56399">
    <property type="entry name" value="ADP-ribosylation"/>
    <property type="match status" value="1"/>
</dbReference>
<dbReference type="InterPro" id="IPR000086">
    <property type="entry name" value="NUDIX_hydrolase_dom"/>
</dbReference>
<dbReference type="PANTHER" id="PTHR31835:SF1">
    <property type="entry name" value="URIDINE DIPHOSPHATE GLUCOSE PYROPHOSPHATASE NUDT22"/>
    <property type="match status" value="1"/>
</dbReference>
<dbReference type="EC" id="2.7.1.160" evidence="3"/>
<evidence type="ECO:0000259" key="8">
    <source>
        <dbReference type="PROSITE" id="PS51462"/>
    </source>
</evidence>
<proteinExistence type="predicted"/>
<dbReference type="Gene3D" id="3.90.79.10">
    <property type="entry name" value="Nucleoside Triphosphate Pyrophosphohydrolase"/>
    <property type="match status" value="1"/>
</dbReference>
<evidence type="ECO:0000256" key="3">
    <source>
        <dbReference type="ARBA" id="ARBA00012007"/>
    </source>
</evidence>
<dbReference type="AlphaFoldDB" id="A0A452IMK9"/>
<comment type="catalytic activity">
    <reaction evidence="7">
        <text>2'-phospho-[ligated tRNA] + NAD(+) = mature tRNA + ADP-alpha-D-ribose 1'',2''-cyclic phosphate + nicotinamide</text>
        <dbReference type="Rhea" id="RHEA:23324"/>
        <dbReference type="Rhea" id="RHEA-COMP:11106"/>
        <dbReference type="Rhea" id="RHEA-COMP:11107"/>
        <dbReference type="ChEBI" id="CHEBI:17154"/>
        <dbReference type="ChEBI" id="CHEBI:57540"/>
        <dbReference type="ChEBI" id="CHEBI:76596"/>
        <dbReference type="ChEBI" id="CHEBI:82883"/>
        <dbReference type="ChEBI" id="CHEBI:85027"/>
        <dbReference type="EC" id="2.7.1.160"/>
    </reaction>
</comment>
<dbReference type="InterPro" id="IPR042081">
    <property type="entry name" value="RNA_2'-PTrans_C"/>
</dbReference>
<dbReference type="PANTHER" id="PTHR31835">
    <property type="entry name" value="URIDINE DIPHOSPHATE GLUCOSE PYROPHOSPHATASE"/>
    <property type="match status" value="1"/>
</dbReference>
<evidence type="ECO:0000256" key="7">
    <source>
        <dbReference type="ARBA" id="ARBA00047949"/>
    </source>
</evidence>
<evidence type="ECO:0000256" key="5">
    <source>
        <dbReference type="ARBA" id="ARBA00022801"/>
    </source>
</evidence>
<dbReference type="GO" id="GO:0046872">
    <property type="term" value="F:metal ion binding"/>
    <property type="evidence" value="ECO:0007669"/>
    <property type="project" value="UniProtKB-KW"/>
</dbReference>
<dbReference type="GO" id="GO:0052751">
    <property type="term" value="F:GDP-mannose hydrolase activity"/>
    <property type="evidence" value="ECO:0007669"/>
    <property type="project" value="TreeGrafter"/>
</dbReference>
<evidence type="ECO:0000256" key="1">
    <source>
        <dbReference type="ARBA" id="ARBA00001946"/>
    </source>
</evidence>
<evidence type="ECO:0000313" key="10">
    <source>
        <dbReference type="Proteomes" id="UP000291020"/>
    </source>
</evidence>
<dbReference type="Gene3D" id="3.20.170.30">
    <property type="match status" value="1"/>
</dbReference>
<dbReference type="GO" id="GO:0000215">
    <property type="term" value="F:tRNA 2'-phosphotransferase activity"/>
    <property type="evidence" value="ECO:0007669"/>
    <property type="project" value="UniProtKB-EC"/>
</dbReference>
<dbReference type="Pfam" id="PF01885">
    <property type="entry name" value="PTS_2-RNA"/>
    <property type="match status" value="1"/>
</dbReference>
<dbReference type="Gene3D" id="1.10.10.970">
    <property type="entry name" value="RNA 2'-phosphotransferase, Tpt1/KptA family, N-terminal domain"/>
    <property type="match status" value="1"/>
</dbReference>
<dbReference type="PROSITE" id="PS51462">
    <property type="entry name" value="NUDIX"/>
    <property type="match status" value="1"/>
</dbReference>
<reference evidence="10" key="1">
    <citation type="journal article" date="2017" name="PLoS ONE">
        <title>The Agassiz's desert tortoise genome provides a resource for the conservation of a threatened species.</title>
        <authorList>
            <person name="Tollis M."/>
            <person name="DeNardo D.F."/>
            <person name="Cornelius J.A."/>
            <person name="Dolby G.A."/>
            <person name="Edwards T."/>
            <person name="Henen B.T."/>
            <person name="Karl A.E."/>
            <person name="Murphy R.W."/>
            <person name="Kusumi K."/>
        </authorList>
    </citation>
    <scope>NUCLEOTIDE SEQUENCE [LARGE SCALE GENOMIC DNA]</scope>
</reference>
<keyword evidence="4" id="KW-0479">Metal-binding</keyword>
<comment type="function">
    <text evidence="2">Catalyzes the last step of tRNA splicing, the transfer of the splice junction 2'-phosphate from ligated tRNA to NAD to produce ADP-ribose 1''-2'' cyclic phosphate.</text>
</comment>
<reference evidence="9" key="2">
    <citation type="submission" date="2025-08" db="UniProtKB">
        <authorList>
            <consortium name="Ensembl"/>
        </authorList>
    </citation>
    <scope>IDENTIFICATION</scope>
</reference>
<comment type="cofactor">
    <cofactor evidence="1">
        <name>Mg(2+)</name>
        <dbReference type="ChEBI" id="CHEBI:18420"/>
    </cofactor>
</comment>
<dbReference type="SUPFAM" id="SSF55811">
    <property type="entry name" value="Nudix"/>
    <property type="match status" value="1"/>
</dbReference>
<keyword evidence="5" id="KW-0378">Hydrolase</keyword>
<dbReference type="Ensembl" id="ENSGAGT00000033021.1">
    <property type="protein sequence ID" value="ENSGAGP00000029068.1"/>
    <property type="gene ID" value="ENSGAGG00000021032.1"/>
</dbReference>
<reference evidence="9" key="3">
    <citation type="submission" date="2025-09" db="UniProtKB">
        <authorList>
            <consortium name="Ensembl"/>
        </authorList>
    </citation>
    <scope>IDENTIFICATION</scope>
</reference>
<keyword evidence="6" id="KW-0460">Magnesium</keyword>